<feature type="compositionally biased region" description="Basic and acidic residues" evidence="1">
    <location>
        <begin position="51"/>
        <end position="60"/>
    </location>
</feature>
<dbReference type="RefSeq" id="WP_103871162.1">
    <property type="nucleotide sequence ID" value="NZ_FNUY01000001.1"/>
</dbReference>
<protein>
    <submittedName>
        <fullName evidence="2">Uncharacterized protein</fullName>
    </submittedName>
</protein>
<accession>A0A1H5U1P5</accession>
<proteinExistence type="predicted"/>
<feature type="region of interest" description="Disordered" evidence="1">
    <location>
        <begin position="1"/>
        <end position="60"/>
    </location>
</feature>
<dbReference type="Proteomes" id="UP000236743">
    <property type="component" value="Unassembled WGS sequence"/>
</dbReference>
<dbReference type="AlphaFoldDB" id="A0A1H5U1P5"/>
<reference evidence="2 3" key="1">
    <citation type="submission" date="2016-10" db="EMBL/GenBank/DDBJ databases">
        <authorList>
            <person name="de Groot N.N."/>
        </authorList>
    </citation>
    <scope>NUCLEOTIDE SEQUENCE [LARGE SCALE GENOMIC DNA]</scope>
    <source>
        <strain evidence="2 3">DSM 26656</strain>
    </source>
</reference>
<dbReference type="EMBL" id="FNUY01000001">
    <property type="protein sequence ID" value="SEF68930.1"/>
    <property type="molecule type" value="Genomic_DNA"/>
</dbReference>
<organism evidence="2 3">
    <name type="scientific">Bosea lathyri</name>
    <dbReference type="NCBI Taxonomy" id="1036778"/>
    <lineage>
        <taxon>Bacteria</taxon>
        <taxon>Pseudomonadati</taxon>
        <taxon>Pseudomonadota</taxon>
        <taxon>Alphaproteobacteria</taxon>
        <taxon>Hyphomicrobiales</taxon>
        <taxon>Boseaceae</taxon>
        <taxon>Bosea</taxon>
    </lineage>
</organism>
<gene>
    <name evidence="2" type="ORF">SAMN04488115_101858</name>
</gene>
<sequence length="60" mass="6216">MKRSGEKKPQPSASSGPGRAPPAKPGRSGANAETIGRFVQNLARLEGGAGEGRKARETTR</sequence>
<name>A0A1H5U1P5_9HYPH</name>
<evidence type="ECO:0000256" key="1">
    <source>
        <dbReference type="SAM" id="MobiDB-lite"/>
    </source>
</evidence>
<evidence type="ECO:0000313" key="3">
    <source>
        <dbReference type="Proteomes" id="UP000236743"/>
    </source>
</evidence>
<keyword evidence="3" id="KW-1185">Reference proteome</keyword>
<evidence type="ECO:0000313" key="2">
    <source>
        <dbReference type="EMBL" id="SEF68930.1"/>
    </source>
</evidence>